<feature type="region of interest" description="Disordered" evidence="1">
    <location>
        <begin position="1"/>
        <end position="23"/>
    </location>
</feature>
<dbReference type="Proteomes" id="UP000324222">
    <property type="component" value="Unassembled WGS sequence"/>
</dbReference>
<proteinExistence type="predicted"/>
<sequence>MRCKRVKQDGQFPVLQLPPPVPHPCPPSKLVTPEMPQGSPASLTHILVPLDNGFFLPARLLSAHPIPFSFLGLPSTL</sequence>
<name>A0A5B7JUL9_PORTR</name>
<dbReference type="EMBL" id="VSRR010114283">
    <property type="protein sequence ID" value="MPC98489.1"/>
    <property type="molecule type" value="Genomic_DNA"/>
</dbReference>
<dbReference type="AlphaFoldDB" id="A0A5B7JUL9"/>
<protein>
    <submittedName>
        <fullName evidence="2">Uncharacterized protein</fullName>
    </submittedName>
</protein>
<accession>A0A5B7JUL9</accession>
<organism evidence="2 3">
    <name type="scientific">Portunus trituberculatus</name>
    <name type="common">Swimming crab</name>
    <name type="synonym">Neptunus trituberculatus</name>
    <dbReference type="NCBI Taxonomy" id="210409"/>
    <lineage>
        <taxon>Eukaryota</taxon>
        <taxon>Metazoa</taxon>
        <taxon>Ecdysozoa</taxon>
        <taxon>Arthropoda</taxon>
        <taxon>Crustacea</taxon>
        <taxon>Multicrustacea</taxon>
        <taxon>Malacostraca</taxon>
        <taxon>Eumalacostraca</taxon>
        <taxon>Eucarida</taxon>
        <taxon>Decapoda</taxon>
        <taxon>Pleocyemata</taxon>
        <taxon>Brachyura</taxon>
        <taxon>Eubrachyura</taxon>
        <taxon>Portunoidea</taxon>
        <taxon>Portunidae</taxon>
        <taxon>Portuninae</taxon>
        <taxon>Portunus</taxon>
    </lineage>
</organism>
<evidence type="ECO:0000313" key="2">
    <source>
        <dbReference type="EMBL" id="MPC98489.1"/>
    </source>
</evidence>
<evidence type="ECO:0000256" key="1">
    <source>
        <dbReference type="SAM" id="MobiDB-lite"/>
    </source>
</evidence>
<evidence type="ECO:0000313" key="3">
    <source>
        <dbReference type="Proteomes" id="UP000324222"/>
    </source>
</evidence>
<keyword evidence="3" id="KW-1185">Reference proteome</keyword>
<gene>
    <name evidence="2" type="ORF">E2C01_093862</name>
</gene>
<comment type="caution">
    <text evidence="2">The sequence shown here is derived from an EMBL/GenBank/DDBJ whole genome shotgun (WGS) entry which is preliminary data.</text>
</comment>
<reference evidence="2 3" key="1">
    <citation type="submission" date="2019-05" db="EMBL/GenBank/DDBJ databases">
        <title>Another draft genome of Portunus trituberculatus and its Hox gene families provides insights of decapod evolution.</title>
        <authorList>
            <person name="Jeong J.-H."/>
            <person name="Song I."/>
            <person name="Kim S."/>
            <person name="Choi T."/>
            <person name="Kim D."/>
            <person name="Ryu S."/>
            <person name="Kim W."/>
        </authorList>
    </citation>
    <scope>NUCLEOTIDE SEQUENCE [LARGE SCALE GENOMIC DNA]</scope>
    <source>
        <tissue evidence="2">Muscle</tissue>
    </source>
</reference>